<feature type="coiled-coil region" evidence="1">
    <location>
        <begin position="93"/>
        <end position="148"/>
    </location>
</feature>
<dbReference type="EMBL" id="JADOEL010000031">
    <property type="protein sequence ID" value="MBF8179761.1"/>
    <property type="molecule type" value="Genomic_DNA"/>
</dbReference>
<protein>
    <submittedName>
        <fullName evidence="2">TetR family transcriptional regulator</fullName>
    </submittedName>
</protein>
<sequence length="167" mass="19077">MSIHAMTQKALAAQKRQSIKETREKLELALHRLMHGKPKFVEKGTRITAVSVAKEAGVDRVTLYRFHEPVLVEIRKINDTAPKALLKQSRSELAQSAAKQKEYRKMVVEAQEEVATLARVNYRLDARIAELEEMLRVRDGVIAELQKELHERGTKTKVTPMKFNAPH</sequence>
<keyword evidence="3" id="KW-1185">Reference proteome</keyword>
<accession>A0ABS0EY59</accession>
<evidence type="ECO:0000256" key="1">
    <source>
        <dbReference type="SAM" id="Coils"/>
    </source>
</evidence>
<reference evidence="2 3" key="1">
    <citation type="submission" date="2020-11" db="EMBL/GenBank/DDBJ databases">
        <title>WGS of Herminiimonas contaminans strain Marseille-Q4544 isolated from planarians Schmidtea mediterranea.</title>
        <authorList>
            <person name="Kangale L."/>
        </authorList>
    </citation>
    <scope>NUCLEOTIDE SEQUENCE [LARGE SCALE GENOMIC DNA]</scope>
    <source>
        <strain evidence="2 3">Marseille-Q4544</strain>
    </source>
</reference>
<comment type="caution">
    <text evidence="2">The sequence shown here is derived from an EMBL/GenBank/DDBJ whole genome shotgun (WGS) entry which is preliminary data.</text>
</comment>
<name>A0ABS0EY59_9BURK</name>
<gene>
    <name evidence="2" type="ORF">IXC47_18935</name>
</gene>
<dbReference type="RefSeq" id="WP_195876716.1">
    <property type="nucleotide sequence ID" value="NZ_JADOEL010000031.1"/>
</dbReference>
<keyword evidence="1" id="KW-0175">Coiled coil</keyword>
<evidence type="ECO:0000313" key="2">
    <source>
        <dbReference type="EMBL" id="MBF8179761.1"/>
    </source>
</evidence>
<organism evidence="2 3">
    <name type="scientific">Herminiimonas contaminans</name>
    <dbReference type="NCBI Taxonomy" id="1111140"/>
    <lineage>
        <taxon>Bacteria</taxon>
        <taxon>Pseudomonadati</taxon>
        <taxon>Pseudomonadota</taxon>
        <taxon>Betaproteobacteria</taxon>
        <taxon>Burkholderiales</taxon>
        <taxon>Oxalobacteraceae</taxon>
        <taxon>Herminiimonas</taxon>
    </lineage>
</organism>
<evidence type="ECO:0000313" key="3">
    <source>
        <dbReference type="Proteomes" id="UP000657372"/>
    </source>
</evidence>
<dbReference type="Proteomes" id="UP000657372">
    <property type="component" value="Unassembled WGS sequence"/>
</dbReference>
<proteinExistence type="predicted"/>